<dbReference type="InterPro" id="IPR016024">
    <property type="entry name" value="ARM-type_fold"/>
</dbReference>
<keyword evidence="4" id="KW-0808">Transferase</keyword>
<dbReference type="InterPro" id="IPR045162">
    <property type="entry name" value="Vps15-like"/>
</dbReference>
<keyword evidence="7" id="KW-0418">Kinase</keyword>
<dbReference type="PROSITE" id="PS50294">
    <property type="entry name" value="WD_REPEATS_REGION"/>
    <property type="match status" value="1"/>
</dbReference>
<accession>A0A1X2GXT6</accession>
<dbReference type="GO" id="GO:0016236">
    <property type="term" value="P:macroautophagy"/>
    <property type="evidence" value="ECO:0007669"/>
    <property type="project" value="InterPro"/>
</dbReference>
<evidence type="ECO:0000256" key="6">
    <source>
        <dbReference type="ARBA" id="ARBA00022741"/>
    </source>
</evidence>
<dbReference type="SUPFAM" id="SSF56112">
    <property type="entry name" value="Protein kinase-like (PK-like)"/>
    <property type="match status" value="1"/>
</dbReference>
<dbReference type="Gene3D" id="1.25.10.10">
    <property type="entry name" value="Leucine-rich Repeat Variant"/>
    <property type="match status" value="2"/>
</dbReference>
<dbReference type="STRING" id="101127.A0A1X2GXT6"/>
<dbReference type="GO" id="GO:0004674">
    <property type="term" value="F:protein serine/threonine kinase activity"/>
    <property type="evidence" value="ECO:0007669"/>
    <property type="project" value="UniProtKB-KW"/>
</dbReference>
<dbReference type="OrthoDB" id="242910at2759"/>
<dbReference type="GO" id="GO:0006623">
    <property type="term" value="P:protein targeting to vacuole"/>
    <property type="evidence" value="ECO:0007669"/>
    <property type="project" value="TreeGrafter"/>
</dbReference>
<dbReference type="InterPro" id="IPR021133">
    <property type="entry name" value="HEAT_type_2"/>
</dbReference>
<dbReference type="Proteomes" id="UP000242146">
    <property type="component" value="Unassembled WGS sequence"/>
</dbReference>
<evidence type="ECO:0000256" key="8">
    <source>
        <dbReference type="ARBA" id="ARBA00022840"/>
    </source>
</evidence>
<dbReference type="Gene3D" id="1.10.510.10">
    <property type="entry name" value="Transferase(Phosphotransferase) domain 1"/>
    <property type="match status" value="1"/>
</dbReference>
<keyword evidence="5" id="KW-0677">Repeat</keyword>
<dbReference type="PROSITE" id="PS50011">
    <property type="entry name" value="PROTEIN_KINASE_DOM"/>
    <property type="match status" value="1"/>
</dbReference>
<comment type="caution">
    <text evidence="13">The sequence shown here is derived from an EMBL/GenBank/DDBJ whole genome shotgun (WGS) entry which is preliminary data.</text>
</comment>
<feature type="repeat" description="HEAT" evidence="9">
    <location>
        <begin position="478"/>
        <end position="510"/>
    </location>
</feature>
<dbReference type="GO" id="GO:0034271">
    <property type="term" value="C:phosphatidylinositol 3-kinase complex, class III, type I"/>
    <property type="evidence" value="ECO:0007669"/>
    <property type="project" value="TreeGrafter"/>
</dbReference>
<dbReference type="PROSITE" id="PS00108">
    <property type="entry name" value="PROTEIN_KINASE_ST"/>
    <property type="match status" value="1"/>
</dbReference>
<dbReference type="InterPro" id="IPR008271">
    <property type="entry name" value="Ser/Thr_kinase_AS"/>
</dbReference>
<proteinExistence type="predicted"/>
<dbReference type="GO" id="GO:0005524">
    <property type="term" value="F:ATP binding"/>
    <property type="evidence" value="ECO:0007669"/>
    <property type="project" value="UniProtKB-KW"/>
</dbReference>
<dbReference type="Pfam" id="PF00069">
    <property type="entry name" value="Pkinase"/>
    <property type="match status" value="1"/>
</dbReference>
<dbReference type="InterPro" id="IPR011989">
    <property type="entry name" value="ARM-like"/>
</dbReference>
<dbReference type="InterPro" id="IPR000719">
    <property type="entry name" value="Prot_kinase_dom"/>
</dbReference>
<organism evidence="13 14">
    <name type="scientific">Hesseltinella vesiculosa</name>
    <dbReference type="NCBI Taxonomy" id="101127"/>
    <lineage>
        <taxon>Eukaryota</taxon>
        <taxon>Fungi</taxon>
        <taxon>Fungi incertae sedis</taxon>
        <taxon>Mucoromycota</taxon>
        <taxon>Mucoromycotina</taxon>
        <taxon>Mucoromycetes</taxon>
        <taxon>Mucorales</taxon>
        <taxon>Cunninghamellaceae</taxon>
        <taxon>Hesseltinella</taxon>
    </lineage>
</organism>
<dbReference type="InterPro" id="IPR011009">
    <property type="entry name" value="Kinase-like_dom_sf"/>
</dbReference>
<dbReference type="EMBL" id="MCGT01000001">
    <property type="protein sequence ID" value="ORX62898.1"/>
    <property type="molecule type" value="Genomic_DNA"/>
</dbReference>
<keyword evidence="2" id="KW-0723">Serine/threonine-protein kinase</keyword>
<dbReference type="Pfam" id="PF00400">
    <property type="entry name" value="WD40"/>
    <property type="match status" value="1"/>
</dbReference>
<keyword evidence="3 10" id="KW-0853">WD repeat</keyword>
<dbReference type="SMART" id="SM00320">
    <property type="entry name" value="WD40"/>
    <property type="match status" value="5"/>
</dbReference>
<name>A0A1X2GXT6_9FUNG</name>
<dbReference type="InterPro" id="IPR055231">
    <property type="entry name" value="2AA_helical"/>
</dbReference>
<dbReference type="FunFam" id="1.10.510.10:FF:000497">
    <property type="entry name" value="Phosphoinositide 3-kinase regulatory subunit"/>
    <property type="match status" value="1"/>
</dbReference>
<feature type="domain" description="Protein kinase" evidence="12">
    <location>
        <begin position="24"/>
        <end position="313"/>
    </location>
</feature>
<gene>
    <name evidence="13" type="ORF">DM01DRAFT_1331009</name>
</gene>
<dbReference type="SUPFAM" id="SSF48371">
    <property type="entry name" value="ARM repeat"/>
    <property type="match status" value="1"/>
</dbReference>
<evidence type="ECO:0000256" key="1">
    <source>
        <dbReference type="ARBA" id="ARBA00012513"/>
    </source>
</evidence>
<dbReference type="PANTHER" id="PTHR17583">
    <property type="entry name" value="PHOSPHOINOSITIDE 3-KINASE REGULATORY SUBUNIT 4"/>
    <property type="match status" value="1"/>
</dbReference>
<dbReference type="Pfam" id="PF22956">
    <property type="entry name" value="VPS15-like_hel"/>
    <property type="match status" value="1"/>
</dbReference>
<dbReference type="SMART" id="SM00220">
    <property type="entry name" value="S_TKc"/>
    <property type="match status" value="1"/>
</dbReference>
<dbReference type="SUPFAM" id="SSF50978">
    <property type="entry name" value="WD40 repeat-like"/>
    <property type="match status" value="1"/>
</dbReference>
<dbReference type="InterPro" id="IPR036322">
    <property type="entry name" value="WD40_repeat_dom_sf"/>
</dbReference>
<feature type="region of interest" description="Disordered" evidence="11">
    <location>
        <begin position="917"/>
        <end position="956"/>
    </location>
</feature>
<evidence type="ECO:0000256" key="2">
    <source>
        <dbReference type="ARBA" id="ARBA00022527"/>
    </source>
</evidence>
<evidence type="ECO:0000256" key="7">
    <source>
        <dbReference type="ARBA" id="ARBA00022777"/>
    </source>
</evidence>
<dbReference type="CDD" id="cd13980">
    <property type="entry name" value="STKc_Vps15"/>
    <property type="match status" value="1"/>
</dbReference>
<evidence type="ECO:0000256" key="11">
    <source>
        <dbReference type="SAM" id="MobiDB-lite"/>
    </source>
</evidence>
<dbReference type="GO" id="GO:0045324">
    <property type="term" value="P:late endosome to vacuole transport"/>
    <property type="evidence" value="ECO:0007669"/>
    <property type="project" value="InterPro"/>
</dbReference>
<dbReference type="GO" id="GO:0005770">
    <property type="term" value="C:late endosome"/>
    <property type="evidence" value="ECO:0007669"/>
    <property type="project" value="TreeGrafter"/>
</dbReference>
<evidence type="ECO:0000256" key="3">
    <source>
        <dbReference type="ARBA" id="ARBA00022574"/>
    </source>
</evidence>
<evidence type="ECO:0000256" key="5">
    <source>
        <dbReference type="ARBA" id="ARBA00022737"/>
    </source>
</evidence>
<evidence type="ECO:0000256" key="9">
    <source>
        <dbReference type="PROSITE-ProRule" id="PRU00103"/>
    </source>
</evidence>
<dbReference type="EC" id="2.7.11.1" evidence="1"/>
<evidence type="ECO:0000313" key="13">
    <source>
        <dbReference type="EMBL" id="ORX62898.1"/>
    </source>
</evidence>
<feature type="compositionally biased region" description="Low complexity" evidence="11">
    <location>
        <begin position="918"/>
        <end position="955"/>
    </location>
</feature>
<keyword evidence="6" id="KW-0547">Nucleotide-binding</keyword>
<protein>
    <recommendedName>
        <fullName evidence="1">non-specific serine/threonine protein kinase</fullName>
        <ecNumber evidence="1">2.7.11.1</ecNumber>
    </recommendedName>
</protein>
<dbReference type="PROSITE" id="PS50077">
    <property type="entry name" value="HEAT_REPEAT"/>
    <property type="match status" value="1"/>
</dbReference>
<dbReference type="InterPro" id="IPR001680">
    <property type="entry name" value="WD40_rpt"/>
</dbReference>
<evidence type="ECO:0000256" key="4">
    <source>
        <dbReference type="ARBA" id="ARBA00022679"/>
    </source>
</evidence>
<keyword evidence="14" id="KW-1185">Reference proteome</keyword>
<dbReference type="PANTHER" id="PTHR17583:SF0">
    <property type="entry name" value="PHOSPHOINOSITIDE 3-KINASE REGULATORY SUBUNIT 4"/>
    <property type="match status" value="1"/>
</dbReference>
<sequence>MGNNLSNVTTIVGVDSYVSELGDVAYEKSLGTARFMKTVRGRHNDGMVVVKIFAKPKLGLSLKEYAKRMKREYEAVSSVPNVFSYQKLLETDRAAYMVRQYFYSSLYDRISTRPFLTLVEKKWIAYQILRGVADCHKHKVYHGDIKTENVLVTSWNWVYLVDFAFYKPTFLPEDDPANFSFFFDTSSRRTCYIAPERFYKAGTDIDQCMKALGQGDINNVICELTPAMDVFSVGCVIAELFLEGTPIFSLSQLFKYKNGEYSPAQALDKIEDPDIKDLILHMIQLDQDKRLSAEVYLTQWRGKAFPEYFYEFLHDYIGLLTDKSGTLPSMIQTVKDSFITAMSSSFTRLTQPVQKLVNADEKIERLYYDFDQLARLLLDTNDTQMQKSGERRRTISDIPSTTNTSIVLPPTLNIPNYTSREKINHHETNAGEQGFLILLSFISSQIRNVTYSSSKLKALDIILALAEHLPDDVKLDRLIPYVMALLTDESALVRAGAIKVLTQVLCMVESISPINAQIFPEYILPSVREFATDTNALVRITYASCIAMLAETALRFLEMAQLLTTDSTFPMAEMDLEEVDFDTTYDASLQDLQQVIQEQVTTLLIDSDSSVKRTLLTNITCLCVFFGRQKANDVLLSHMITYLNDKDWMLRSAFFESVKGVGTFVGARSLEEYILPLMVQALTDSEEFVVEKVLNSLTSLADLGLFQKMKLWELVGIISPLICHPSVWLRYGAVGFIASATKHLSQTDRWCIIYPLLKPFLRSDIAEISEQQILENAKSPIPRQVYNQAITWASKASPHSAYWKALRDKKGHLNPTPPASKTNSRGGLIRQGSLFNNFVPVDDMIKTKEDEDNLQRLRQIGMAPEDEVKLGYLREYIFKVSRTKSSRPESIDLSSTNGEVYLKDLGVTPLTVFLPDMSQQPEQPSQQPSEQVSSSHPRSSSTSTPAPETSLTTSTAHEHRITTVYKLLKNQPADNRVGYTHLQNILYKTALDAFPTTSPEFTGEPNISKRLRRLPAGASPFRTINSWKPEGILVAHYKEHTAAVNQLDISWDNLLFASCSDDGSVKVWDCSRLERNVTNRSRVSYNKQGGCIKCLTFIQHTYSIASASDNGSIHVFRVDVRSAGSSLKFSKCVTLREYQLKNEFAVAIQHFTSNAMNTVTGSKSILLVATNMGNIYLLDLMTMTPLATLHNKKSYGIITAMATDRMHAWLLVGTSRGILTLYDLRFQVPVQTWLHPSKSRISAICLNLHPRAESKQVMIASGRNEWSIWDIVDLHCLQVFGAKSVDDKSLGAHAQNYKALPVPSDAEIMTQSFTDQEANFVENSIQALATLSGCPFVFTGGADRKLRFWDLQRIDNSAVILGLDLDEPKPRYSASTVDQIKFHVECPPQRPTQPAGSRSNAQPIHPKHPVAQQQFLMRNPTDAITDIILTELPYPMVICSDRDGAIKVIS</sequence>
<evidence type="ECO:0000313" key="14">
    <source>
        <dbReference type="Proteomes" id="UP000242146"/>
    </source>
</evidence>
<evidence type="ECO:0000256" key="10">
    <source>
        <dbReference type="PROSITE-ProRule" id="PRU00221"/>
    </source>
</evidence>
<dbReference type="InterPro" id="IPR015943">
    <property type="entry name" value="WD40/YVTN_repeat-like_dom_sf"/>
</dbReference>
<dbReference type="GO" id="GO:0071561">
    <property type="term" value="C:nucleus-vacuole junction"/>
    <property type="evidence" value="ECO:0007669"/>
    <property type="project" value="TreeGrafter"/>
</dbReference>
<dbReference type="FunFam" id="1.25.10.10:FF:000342">
    <property type="entry name" value="Serine/threonine-protein kinase VPS15"/>
    <property type="match status" value="1"/>
</dbReference>
<keyword evidence="8" id="KW-0067">ATP-binding</keyword>
<reference evidence="13 14" key="1">
    <citation type="submission" date="2016-07" db="EMBL/GenBank/DDBJ databases">
        <title>Pervasive Adenine N6-methylation of Active Genes in Fungi.</title>
        <authorList>
            <consortium name="DOE Joint Genome Institute"/>
            <person name="Mondo S.J."/>
            <person name="Dannebaum R.O."/>
            <person name="Kuo R.C."/>
            <person name="Labutti K."/>
            <person name="Haridas S."/>
            <person name="Kuo A."/>
            <person name="Salamov A."/>
            <person name="Ahrendt S.R."/>
            <person name="Lipzen A."/>
            <person name="Sullivan W."/>
            <person name="Andreopoulos W.B."/>
            <person name="Clum A."/>
            <person name="Lindquist E."/>
            <person name="Daum C."/>
            <person name="Ramamoorthy G.K."/>
            <person name="Gryganskyi A."/>
            <person name="Culley D."/>
            <person name="Magnuson J.K."/>
            <person name="James T.Y."/>
            <person name="O'Malley M.A."/>
            <person name="Stajich J.E."/>
            <person name="Spatafora J.W."/>
            <person name="Visel A."/>
            <person name="Grigoriev I.V."/>
        </authorList>
    </citation>
    <scope>NUCLEOTIDE SEQUENCE [LARGE SCALE GENOMIC DNA]</scope>
    <source>
        <strain evidence="13 14">NRRL 3301</strain>
    </source>
</reference>
<dbReference type="Gene3D" id="2.130.10.10">
    <property type="entry name" value="YVTN repeat-like/Quinoprotein amine dehydrogenase"/>
    <property type="match status" value="2"/>
</dbReference>
<dbReference type="GO" id="GO:0034272">
    <property type="term" value="C:phosphatidylinositol 3-kinase complex, class III, type II"/>
    <property type="evidence" value="ECO:0007669"/>
    <property type="project" value="TreeGrafter"/>
</dbReference>
<dbReference type="PROSITE" id="PS50082">
    <property type="entry name" value="WD_REPEATS_2"/>
    <property type="match status" value="1"/>
</dbReference>
<evidence type="ECO:0000259" key="12">
    <source>
        <dbReference type="PROSITE" id="PS50011"/>
    </source>
</evidence>
<feature type="repeat" description="WD" evidence="10">
    <location>
        <begin position="1037"/>
        <end position="1069"/>
    </location>
</feature>